<evidence type="ECO:0000313" key="11">
    <source>
        <dbReference type="EMBL" id="KAH7434647.1"/>
    </source>
</evidence>
<feature type="binding site" evidence="7">
    <location>
        <position position="76"/>
    </location>
    <ligand>
        <name>oxalate</name>
        <dbReference type="ChEBI" id="CHEBI:30623"/>
    </ligand>
</feature>
<dbReference type="AlphaFoldDB" id="A0A8T2UF00"/>
<evidence type="ECO:0000256" key="1">
    <source>
        <dbReference type="ARBA" id="ARBA00004271"/>
    </source>
</evidence>
<dbReference type="SMART" id="SM00835">
    <property type="entry name" value="Cupin_1"/>
    <property type="match status" value="1"/>
</dbReference>
<dbReference type="Pfam" id="PF00190">
    <property type="entry name" value="Cupin_1"/>
    <property type="match status" value="1"/>
</dbReference>
<feature type="binding site" evidence="8">
    <location>
        <position position="120"/>
    </location>
    <ligand>
        <name>Mn(2+)</name>
        <dbReference type="ChEBI" id="CHEBI:29035"/>
    </ligand>
</feature>
<evidence type="ECO:0000256" key="6">
    <source>
        <dbReference type="ARBA" id="ARBA00023211"/>
    </source>
</evidence>
<dbReference type="InterPro" id="IPR011051">
    <property type="entry name" value="RmlC_Cupin_sf"/>
</dbReference>
<keyword evidence="4 9" id="KW-0964">Secreted</keyword>
<evidence type="ECO:0000259" key="10">
    <source>
        <dbReference type="SMART" id="SM00835"/>
    </source>
</evidence>
<dbReference type="OrthoDB" id="1921208at2759"/>
<keyword evidence="6 7" id="KW-0464">Manganese</keyword>
<comment type="subcellular location">
    <subcellularLocation>
        <location evidence="1 9">Secreted</location>
        <location evidence="1 9">Extracellular space</location>
        <location evidence="1 9">Apoplast</location>
    </subcellularLocation>
</comment>
<dbReference type="PANTHER" id="PTHR31238">
    <property type="entry name" value="GERMIN-LIKE PROTEIN SUBFAMILY 3 MEMBER 3"/>
    <property type="match status" value="1"/>
</dbReference>
<keyword evidence="12" id="KW-1185">Reference proteome</keyword>
<dbReference type="InterPro" id="IPR014710">
    <property type="entry name" value="RmlC-like_jellyroll"/>
</dbReference>
<evidence type="ECO:0000256" key="2">
    <source>
        <dbReference type="ARBA" id="ARBA00007456"/>
    </source>
</evidence>
<dbReference type="GO" id="GO:0030145">
    <property type="term" value="F:manganese ion binding"/>
    <property type="evidence" value="ECO:0007669"/>
    <property type="project" value="UniProtKB-UniRule"/>
</dbReference>
<dbReference type="OMA" id="NGYACKM"/>
<organism evidence="11 12">
    <name type="scientific">Ceratopteris richardii</name>
    <name type="common">Triangle waterfern</name>
    <dbReference type="NCBI Taxonomy" id="49495"/>
    <lineage>
        <taxon>Eukaryota</taxon>
        <taxon>Viridiplantae</taxon>
        <taxon>Streptophyta</taxon>
        <taxon>Embryophyta</taxon>
        <taxon>Tracheophyta</taxon>
        <taxon>Polypodiopsida</taxon>
        <taxon>Polypodiidae</taxon>
        <taxon>Polypodiales</taxon>
        <taxon>Pteridineae</taxon>
        <taxon>Pteridaceae</taxon>
        <taxon>Parkerioideae</taxon>
        <taxon>Ceratopteris</taxon>
    </lineage>
</organism>
<keyword evidence="3 9" id="KW-0052">Apoplast</keyword>
<dbReference type="PRINTS" id="PR00325">
    <property type="entry name" value="GERMIN"/>
</dbReference>
<feature type="binding site" evidence="8">
    <location>
        <position position="76"/>
    </location>
    <ligand>
        <name>Mn(2+)</name>
        <dbReference type="ChEBI" id="CHEBI:29035"/>
    </ligand>
</feature>
<accession>A0A8T2UF00</accession>
<name>A0A8T2UF00_CERRI</name>
<evidence type="ECO:0000256" key="4">
    <source>
        <dbReference type="ARBA" id="ARBA00022525"/>
    </source>
</evidence>
<proteinExistence type="inferred from homology"/>
<evidence type="ECO:0000256" key="8">
    <source>
        <dbReference type="PIRSR" id="PIRSR601929-2"/>
    </source>
</evidence>
<evidence type="ECO:0000256" key="5">
    <source>
        <dbReference type="ARBA" id="ARBA00022723"/>
    </source>
</evidence>
<feature type="binding site" evidence="7">
    <location>
        <position position="71"/>
    </location>
    <ligand>
        <name>oxalate</name>
        <dbReference type="ChEBI" id="CHEBI:30623"/>
    </ligand>
</feature>
<feature type="domain" description="Cupin type-1" evidence="10">
    <location>
        <begin position="26"/>
        <end position="142"/>
    </location>
</feature>
<dbReference type="EMBL" id="CM035411">
    <property type="protein sequence ID" value="KAH7434647.1"/>
    <property type="molecule type" value="Genomic_DNA"/>
</dbReference>
<dbReference type="CDD" id="cd02241">
    <property type="entry name" value="cupin_OxOx"/>
    <property type="match status" value="1"/>
</dbReference>
<keyword evidence="5 7" id="KW-0479">Metal-binding</keyword>
<evidence type="ECO:0000313" key="12">
    <source>
        <dbReference type="Proteomes" id="UP000825935"/>
    </source>
</evidence>
<gene>
    <name evidence="11" type="ORF">KP509_06G027900</name>
</gene>
<feature type="binding site" evidence="8">
    <location>
        <position position="74"/>
    </location>
    <ligand>
        <name>Mn(2+)</name>
        <dbReference type="ChEBI" id="CHEBI:29035"/>
    </ligand>
</feature>
<dbReference type="InterPro" id="IPR006045">
    <property type="entry name" value="Cupin_1"/>
</dbReference>
<evidence type="ECO:0000256" key="3">
    <source>
        <dbReference type="ARBA" id="ARBA00022523"/>
    </source>
</evidence>
<comment type="caution">
    <text evidence="11">The sequence shown here is derived from an EMBL/GenBank/DDBJ whole genome shotgun (WGS) entry which is preliminary data.</text>
</comment>
<dbReference type="Gene3D" id="2.60.120.10">
    <property type="entry name" value="Jelly Rolls"/>
    <property type="match status" value="1"/>
</dbReference>
<evidence type="ECO:0000256" key="9">
    <source>
        <dbReference type="RuleBase" id="RU366015"/>
    </source>
</evidence>
<protein>
    <recommendedName>
        <fullName evidence="9">Germin-like protein</fullName>
    </recommendedName>
</protein>
<reference evidence="11" key="1">
    <citation type="submission" date="2021-08" db="EMBL/GenBank/DDBJ databases">
        <title>WGS assembly of Ceratopteris richardii.</title>
        <authorList>
            <person name="Marchant D.B."/>
            <person name="Chen G."/>
            <person name="Jenkins J."/>
            <person name="Shu S."/>
            <person name="Leebens-Mack J."/>
            <person name="Grimwood J."/>
            <person name="Schmutz J."/>
            <person name="Soltis P."/>
            <person name="Soltis D."/>
            <person name="Chen Z.-H."/>
        </authorList>
    </citation>
    <scope>NUCLEOTIDE SEQUENCE</scope>
    <source>
        <strain evidence="11">Whitten #5841</strain>
        <tissue evidence="11">Leaf</tissue>
    </source>
</reference>
<dbReference type="Proteomes" id="UP000825935">
    <property type="component" value="Chromosome 6"/>
</dbReference>
<dbReference type="GO" id="GO:0048046">
    <property type="term" value="C:apoplast"/>
    <property type="evidence" value="ECO:0007669"/>
    <property type="project" value="UniProtKB-SubCell"/>
</dbReference>
<dbReference type="SUPFAM" id="SSF51182">
    <property type="entry name" value="RmlC-like cupins"/>
    <property type="match status" value="1"/>
</dbReference>
<sequence>MNSTITLNGYACKMVADSSTEDFWSPLLGKPGIITSSLGSLVTLANVEKYRGLNTFGLSLARIYFTEGGMNPAHIHPCASKIVYLVRGSVYVQFVTTGNKLFAKTINEGEMFLLRIGLIHSQMNVGKGDVVILAALSSQNPRV</sequence>
<comment type="similarity">
    <text evidence="2 9">Belongs to the germin family.</text>
</comment>
<dbReference type="InterPro" id="IPR001929">
    <property type="entry name" value="Germin"/>
</dbReference>
<evidence type="ECO:0000256" key="7">
    <source>
        <dbReference type="PIRSR" id="PIRSR601929-1"/>
    </source>
</evidence>